<dbReference type="EMBL" id="CP074133">
    <property type="protein sequence ID" value="QUX21850.1"/>
    <property type="molecule type" value="Genomic_DNA"/>
</dbReference>
<evidence type="ECO:0000259" key="11">
    <source>
        <dbReference type="Pfam" id="PF00905"/>
    </source>
</evidence>
<dbReference type="Pfam" id="PF00905">
    <property type="entry name" value="Transpeptidase"/>
    <property type="match status" value="1"/>
</dbReference>
<dbReference type="InterPro" id="IPR001264">
    <property type="entry name" value="Glyco_trans_51"/>
</dbReference>
<evidence type="ECO:0000256" key="7">
    <source>
        <dbReference type="ARBA" id="ARBA00034000"/>
    </source>
</evidence>
<evidence type="ECO:0000256" key="5">
    <source>
        <dbReference type="ARBA" id="ARBA00022801"/>
    </source>
</evidence>
<feature type="domain" description="Glycosyl transferase family 51" evidence="12">
    <location>
        <begin position="100"/>
        <end position="282"/>
    </location>
</feature>
<reference evidence="13 14" key="1">
    <citation type="submission" date="2021-05" db="EMBL/GenBank/DDBJ databases">
        <title>Direct Submission.</title>
        <authorList>
            <person name="Li K."/>
            <person name="Gao J."/>
        </authorList>
    </citation>
    <scope>NUCLEOTIDE SEQUENCE [LARGE SCALE GENOMIC DNA]</scope>
    <source>
        <strain evidence="13 14">Mg02</strain>
    </source>
</reference>
<evidence type="ECO:0000256" key="2">
    <source>
        <dbReference type="ARBA" id="ARBA00022670"/>
    </source>
</evidence>
<keyword evidence="1" id="KW-0121">Carboxypeptidase</keyword>
<keyword evidence="10" id="KW-0812">Transmembrane</keyword>
<proteinExistence type="predicted"/>
<dbReference type="InterPro" id="IPR050396">
    <property type="entry name" value="Glycosyltr_51/Transpeptidase"/>
</dbReference>
<dbReference type="Gene3D" id="1.10.3810.10">
    <property type="entry name" value="Biosynthetic peptidoglycan transglycosylase-like"/>
    <property type="match status" value="1"/>
</dbReference>
<dbReference type="InterPro" id="IPR012338">
    <property type="entry name" value="Beta-lactam/transpept-like"/>
</dbReference>
<dbReference type="SUPFAM" id="SSF53955">
    <property type="entry name" value="Lysozyme-like"/>
    <property type="match status" value="1"/>
</dbReference>
<keyword evidence="4" id="KW-0808">Transferase</keyword>
<dbReference type="PANTHER" id="PTHR32282">
    <property type="entry name" value="BINDING PROTEIN TRANSPEPTIDASE, PUTATIVE-RELATED"/>
    <property type="match status" value="1"/>
</dbReference>
<feature type="compositionally biased region" description="Basic and acidic residues" evidence="9">
    <location>
        <begin position="719"/>
        <end position="728"/>
    </location>
</feature>
<evidence type="ECO:0000256" key="9">
    <source>
        <dbReference type="SAM" id="MobiDB-lite"/>
    </source>
</evidence>
<dbReference type="Gene3D" id="3.40.710.10">
    <property type="entry name" value="DD-peptidase/beta-lactamase superfamily"/>
    <property type="match status" value="1"/>
</dbReference>
<keyword evidence="10" id="KW-1133">Transmembrane helix</keyword>
<evidence type="ECO:0000256" key="6">
    <source>
        <dbReference type="ARBA" id="ARBA00023268"/>
    </source>
</evidence>
<evidence type="ECO:0000256" key="1">
    <source>
        <dbReference type="ARBA" id="ARBA00022645"/>
    </source>
</evidence>
<gene>
    <name evidence="13" type="ORF">KGD84_26280</name>
</gene>
<dbReference type="Pfam" id="PF00912">
    <property type="entry name" value="Transgly"/>
    <property type="match status" value="1"/>
</dbReference>
<keyword evidence="5" id="KW-0378">Hydrolase</keyword>
<keyword evidence="2" id="KW-0645">Protease</keyword>
<dbReference type="SUPFAM" id="SSF56601">
    <property type="entry name" value="beta-lactamase/transpeptidase-like"/>
    <property type="match status" value="1"/>
</dbReference>
<name>A0ABX8BJD3_9ACTN</name>
<dbReference type="InterPro" id="IPR036950">
    <property type="entry name" value="PBP_transglycosylase"/>
</dbReference>
<feature type="domain" description="Penicillin-binding protein transpeptidase" evidence="11">
    <location>
        <begin position="383"/>
        <end position="648"/>
    </location>
</feature>
<evidence type="ECO:0000256" key="10">
    <source>
        <dbReference type="SAM" id="Phobius"/>
    </source>
</evidence>
<dbReference type="InterPro" id="IPR001460">
    <property type="entry name" value="PCN-bd_Tpept"/>
</dbReference>
<feature type="compositionally biased region" description="Basic and acidic residues" evidence="9">
    <location>
        <begin position="19"/>
        <end position="34"/>
    </location>
</feature>
<dbReference type="Proteomes" id="UP000676079">
    <property type="component" value="Chromosome"/>
</dbReference>
<organism evidence="13 14">
    <name type="scientific">Nocardiopsis changdeensis</name>
    <dbReference type="NCBI Taxonomy" id="2831969"/>
    <lineage>
        <taxon>Bacteria</taxon>
        <taxon>Bacillati</taxon>
        <taxon>Actinomycetota</taxon>
        <taxon>Actinomycetes</taxon>
        <taxon>Streptosporangiales</taxon>
        <taxon>Nocardiopsidaceae</taxon>
        <taxon>Nocardiopsis</taxon>
    </lineage>
</organism>
<feature type="region of interest" description="Disordered" evidence="9">
    <location>
        <begin position="14"/>
        <end position="34"/>
    </location>
</feature>
<evidence type="ECO:0000313" key="14">
    <source>
        <dbReference type="Proteomes" id="UP000676079"/>
    </source>
</evidence>
<evidence type="ECO:0000313" key="13">
    <source>
        <dbReference type="EMBL" id="QUX21850.1"/>
    </source>
</evidence>
<keyword evidence="6" id="KW-0511">Multifunctional enzyme</keyword>
<feature type="region of interest" description="Disordered" evidence="9">
    <location>
        <begin position="698"/>
        <end position="728"/>
    </location>
</feature>
<feature type="transmembrane region" description="Helical" evidence="10">
    <location>
        <begin position="39"/>
        <end position="62"/>
    </location>
</feature>
<keyword evidence="14" id="KW-1185">Reference proteome</keyword>
<accession>A0ABX8BJD3</accession>
<keyword evidence="3" id="KW-0328">Glycosyltransferase</keyword>
<comment type="catalytic activity">
    <reaction evidence="8">
        <text>[GlcNAc-(1-&gt;4)-Mur2Ac(oyl-L-Ala-gamma-D-Glu-L-Lys-D-Ala-D-Ala)](n)-di-trans,octa-cis-undecaprenyl diphosphate + beta-D-GlcNAc-(1-&gt;4)-Mur2Ac(oyl-L-Ala-gamma-D-Glu-L-Lys-D-Ala-D-Ala)-di-trans,octa-cis-undecaprenyl diphosphate = [GlcNAc-(1-&gt;4)-Mur2Ac(oyl-L-Ala-gamma-D-Glu-L-Lys-D-Ala-D-Ala)](n+1)-di-trans,octa-cis-undecaprenyl diphosphate + di-trans,octa-cis-undecaprenyl diphosphate + H(+)</text>
        <dbReference type="Rhea" id="RHEA:23708"/>
        <dbReference type="Rhea" id="RHEA-COMP:9602"/>
        <dbReference type="Rhea" id="RHEA-COMP:9603"/>
        <dbReference type="ChEBI" id="CHEBI:15378"/>
        <dbReference type="ChEBI" id="CHEBI:58405"/>
        <dbReference type="ChEBI" id="CHEBI:60033"/>
        <dbReference type="ChEBI" id="CHEBI:78435"/>
        <dbReference type="EC" id="2.4.99.28"/>
    </reaction>
</comment>
<comment type="catalytic activity">
    <reaction evidence="7">
        <text>Preferential cleavage: (Ac)2-L-Lys-D-Ala-|-D-Ala. Also transpeptidation of peptidyl-alanyl moieties that are N-acyl substituents of D-alanine.</text>
        <dbReference type="EC" id="3.4.16.4"/>
    </reaction>
</comment>
<evidence type="ECO:0000256" key="4">
    <source>
        <dbReference type="ARBA" id="ARBA00022679"/>
    </source>
</evidence>
<keyword evidence="10" id="KW-0472">Membrane</keyword>
<protein>
    <submittedName>
        <fullName evidence="13">Penicillin-binding protein</fullName>
    </submittedName>
</protein>
<evidence type="ECO:0000259" key="12">
    <source>
        <dbReference type="Pfam" id="PF00912"/>
    </source>
</evidence>
<sequence>MVDAAVPRPCRARAGATRRWGDDVTEPNRKGRPEERRRTILGLAGTGALAGLLTAALILPWAGGLGLAARDAAAGFMALPADLEIHRLTERVLITDVDHEPIAEVARREREVVGLADISPWVPAALMAIEDERFYEHAGLDLRGLLRAATRTAQGDTQGGSTITQQYVKNLLIEQATDEEGVRRASERTLVRKLVELRYAIDVEDRLSKDEIMEGYLNLAYFGSGAHGIEIAARRYFSTTADRLDPGQAATLVGLVRAPSYYDPLANPEAAAERRDLVLDRMVATGHLSEGEADRYRGADLRLDPTPRGGSCYHSDQPFFCDYVMRWLQDSEELAEDPAEREFLLGRGGITVRTTLDSGMQAAAQEAIDSRVPPGDTTKFAAQVLVEPGTGKVRAMAQNMRYGFDEEEVGTTSINLAVDHEDGGSHGYQAGSTFKAFTLAAALDKGLKYGTSFDSPKSVSVSGMANCEGGTMSTWKVNNAGESDAGSHNMISGTKGSVNTYFAQLQRRVGLCETAEMAERTGIHRADGEPLGVWSSFTLGDQEVSPLTVANAYATFAARGEYCEPRPVSSVTVGREGDEDFREIRMRSHCEEGAVPTHVADGVNHLLQQTFKGGTANGLGIGRPAAGKTGTTDSAAYAWFAGYTPNLASAVVVGDIRGGEQNPLQGVWIGGRYYGIVYGGTLPGPIWQATMNRAAADLPAESFAPSPPRFGDPSAAPPKKKEEGDEDA</sequence>
<dbReference type="InterPro" id="IPR023346">
    <property type="entry name" value="Lysozyme-like_dom_sf"/>
</dbReference>
<evidence type="ECO:0000256" key="8">
    <source>
        <dbReference type="ARBA" id="ARBA00049902"/>
    </source>
</evidence>
<dbReference type="PANTHER" id="PTHR32282:SF33">
    <property type="entry name" value="PEPTIDOGLYCAN GLYCOSYLTRANSFERASE"/>
    <property type="match status" value="1"/>
</dbReference>
<evidence type="ECO:0000256" key="3">
    <source>
        <dbReference type="ARBA" id="ARBA00022676"/>
    </source>
</evidence>